<dbReference type="GO" id="GO:0010181">
    <property type="term" value="F:FMN binding"/>
    <property type="evidence" value="ECO:0007669"/>
    <property type="project" value="InterPro"/>
</dbReference>
<dbReference type="SUPFAM" id="SSF51395">
    <property type="entry name" value="FMN-linked oxidoreductases"/>
    <property type="match status" value="1"/>
</dbReference>
<dbReference type="InterPro" id="IPR013785">
    <property type="entry name" value="Aldolase_TIM"/>
</dbReference>
<dbReference type="InterPro" id="IPR001155">
    <property type="entry name" value="OxRdtase_FMN_N"/>
</dbReference>
<reference evidence="2 3" key="1">
    <citation type="submission" date="2014-06" db="EMBL/GenBank/DDBJ databases">
        <title>Evolutionary Origins and Diversification of the Mycorrhizal Mutualists.</title>
        <authorList>
            <consortium name="DOE Joint Genome Institute"/>
            <consortium name="Mycorrhizal Genomics Consortium"/>
            <person name="Kohler A."/>
            <person name="Kuo A."/>
            <person name="Nagy L.G."/>
            <person name="Floudas D."/>
            <person name="Copeland A."/>
            <person name="Barry K.W."/>
            <person name="Cichocki N."/>
            <person name="Veneault-Fourrey C."/>
            <person name="LaButti K."/>
            <person name="Lindquist E.A."/>
            <person name="Lipzen A."/>
            <person name="Lundell T."/>
            <person name="Morin E."/>
            <person name="Murat C."/>
            <person name="Riley R."/>
            <person name="Ohm R."/>
            <person name="Sun H."/>
            <person name="Tunlid A."/>
            <person name="Henrissat B."/>
            <person name="Grigoriev I.V."/>
            <person name="Hibbett D.S."/>
            <person name="Martin F."/>
        </authorList>
    </citation>
    <scope>NUCLEOTIDE SEQUENCE [LARGE SCALE GENOMIC DNA]</scope>
    <source>
        <strain evidence="2 3">FD-325 SS-3</strain>
    </source>
</reference>
<dbReference type="OrthoDB" id="276546at2759"/>
<evidence type="ECO:0000313" key="2">
    <source>
        <dbReference type="EMBL" id="KII83262.1"/>
    </source>
</evidence>
<accession>A0A0C9SQ30</accession>
<evidence type="ECO:0000313" key="3">
    <source>
        <dbReference type="Proteomes" id="UP000053263"/>
    </source>
</evidence>
<name>A0A0C9SQ30_PLICR</name>
<dbReference type="EMBL" id="KN832579">
    <property type="protein sequence ID" value="KII83262.1"/>
    <property type="molecule type" value="Genomic_DNA"/>
</dbReference>
<dbReference type="PANTHER" id="PTHR22893">
    <property type="entry name" value="NADH OXIDOREDUCTASE-RELATED"/>
    <property type="match status" value="1"/>
</dbReference>
<dbReference type="PANTHER" id="PTHR22893:SF91">
    <property type="entry name" value="NADPH DEHYDROGENASE 2-RELATED"/>
    <property type="match status" value="1"/>
</dbReference>
<dbReference type="AlphaFoldDB" id="A0A0C9SQ30"/>
<dbReference type="Pfam" id="PF00724">
    <property type="entry name" value="Oxidored_FMN"/>
    <property type="match status" value="1"/>
</dbReference>
<feature type="domain" description="NADH:flavin oxidoreductase/NADH oxidase N-terminal" evidence="1">
    <location>
        <begin position="2"/>
        <end position="178"/>
    </location>
</feature>
<organism evidence="2 3">
    <name type="scientific">Plicaturopsis crispa FD-325 SS-3</name>
    <dbReference type="NCBI Taxonomy" id="944288"/>
    <lineage>
        <taxon>Eukaryota</taxon>
        <taxon>Fungi</taxon>
        <taxon>Dikarya</taxon>
        <taxon>Basidiomycota</taxon>
        <taxon>Agaricomycotina</taxon>
        <taxon>Agaricomycetes</taxon>
        <taxon>Agaricomycetidae</taxon>
        <taxon>Amylocorticiales</taxon>
        <taxon>Amylocorticiaceae</taxon>
        <taxon>Plicatura</taxon>
        <taxon>Plicaturopsis crispa</taxon>
    </lineage>
</organism>
<protein>
    <recommendedName>
        <fullName evidence="1">NADH:flavin oxidoreductase/NADH oxidase N-terminal domain-containing protein</fullName>
    </recommendedName>
</protein>
<dbReference type="InterPro" id="IPR045247">
    <property type="entry name" value="Oye-like"/>
</dbReference>
<keyword evidence="3" id="KW-1185">Reference proteome</keyword>
<sequence length="219" mass="24134">MTAGFDGVEIHAAHGYLIDQFLQDTSNRRTDAYGGSVENRGRFALEVVAAVTNAVGATNTSIRISPWSRFQDMAMPDPKPTFGYLVQRLRELYPNLAYVHVVEPRVDGVETRAHGVPAGQSNDFVHAIWAPRPLVSAGAYTRETGIQAADEKGDLVAYGRPFISNPDLPIRLKYDIPLTPYNRDTFYVQGPPGDNGYTNYPFAESAAALKIQSLERSML</sequence>
<dbReference type="Proteomes" id="UP000053263">
    <property type="component" value="Unassembled WGS sequence"/>
</dbReference>
<dbReference type="GO" id="GO:0003959">
    <property type="term" value="F:NADPH dehydrogenase activity"/>
    <property type="evidence" value="ECO:0007669"/>
    <property type="project" value="TreeGrafter"/>
</dbReference>
<dbReference type="Gene3D" id="3.20.20.70">
    <property type="entry name" value="Aldolase class I"/>
    <property type="match status" value="1"/>
</dbReference>
<dbReference type="HOGENOM" id="CLU_012153_7_0_1"/>
<proteinExistence type="predicted"/>
<evidence type="ECO:0000259" key="1">
    <source>
        <dbReference type="Pfam" id="PF00724"/>
    </source>
</evidence>
<gene>
    <name evidence="2" type="ORF">PLICRDRAFT_452831</name>
</gene>